<keyword evidence="3" id="KW-0963">Cytoplasm</keyword>
<evidence type="ECO:0000256" key="5">
    <source>
        <dbReference type="ARBA" id="ARBA00023012"/>
    </source>
</evidence>
<keyword evidence="5" id="KW-0902">Two-component regulatory system</keyword>
<dbReference type="OrthoDB" id="9794370at2"/>
<dbReference type="GO" id="GO:0043565">
    <property type="term" value="F:sequence-specific DNA binding"/>
    <property type="evidence" value="ECO:0007669"/>
    <property type="project" value="InterPro"/>
</dbReference>
<evidence type="ECO:0000256" key="1">
    <source>
        <dbReference type="ARBA" id="ARBA00004496"/>
    </source>
</evidence>
<dbReference type="SMART" id="SM00448">
    <property type="entry name" value="REC"/>
    <property type="match status" value="1"/>
</dbReference>
<keyword evidence="4 10" id="KW-0597">Phosphoprotein</keyword>
<dbReference type="STRING" id="1121322.SAMN02745136_00692"/>
<evidence type="ECO:0000256" key="9">
    <source>
        <dbReference type="ARBA" id="ARBA00024867"/>
    </source>
</evidence>
<dbReference type="InterPro" id="IPR018060">
    <property type="entry name" value="HTH_AraC"/>
</dbReference>
<dbReference type="Pfam" id="PF12833">
    <property type="entry name" value="HTH_18"/>
    <property type="match status" value="1"/>
</dbReference>
<comment type="subcellular location">
    <subcellularLocation>
        <location evidence="1">Cytoplasm</location>
    </subcellularLocation>
</comment>
<evidence type="ECO:0000256" key="2">
    <source>
        <dbReference type="ARBA" id="ARBA00018672"/>
    </source>
</evidence>
<dbReference type="GO" id="GO:0003700">
    <property type="term" value="F:DNA-binding transcription factor activity"/>
    <property type="evidence" value="ECO:0007669"/>
    <property type="project" value="InterPro"/>
</dbReference>
<dbReference type="SUPFAM" id="SSF46689">
    <property type="entry name" value="Homeodomain-like"/>
    <property type="match status" value="2"/>
</dbReference>
<dbReference type="PANTHER" id="PTHR42713">
    <property type="entry name" value="HISTIDINE KINASE-RELATED"/>
    <property type="match status" value="1"/>
</dbReference>
<organism evidence="13 14">
    <name type="scientific">Anaerocolumna jejuensis DSM 15929</name>
    <dbReference type="NCBI Taxonomy" id="1121322"/>
    <lineage>
        <taxon>Bacteria</taxon>
        <taxon>Bacillati</taxon>
        <taxon>Bacillota</taxon>
        <taxon>Clostridia</taxon>
        <taxon>Lachnospirales</taxon>
        <taxon>Lachnospiraceae</taxon>
        <taxon>Anaerocolumna</taxon>
    </lineage>
</organism>
<evidence type="ECO:0000256" key="6">
    <source>
        <dbReference type="ARBA" id="ARBA00023015"/>
    </source>
</evidence>
<dbReference type="PRINTS" id="PR00032">
    <property type="entry name" value="HTHARAC"/>
</dbReference>
<dbReference type="InterPro" id="IPR009057">
    <property type="entry name" value="Homeodomain-like_sf"/>
</dbReference>
<gene>
    <name evidence="13" type="ORF">SAMN02745136_00692</name>
</gene>
<reference evidence="13 14" key="1">
    <citation type="submission" date="2016-11" db="EMBL/GenBank/DDBJ databases">
        <authorList>
            <person name="Jaros S."/>
            <person name="Januszkiewicz K."/>
            <person name="Wedrychowicz H."/>
        </authorList>
    </citation>
    <scope>NUCLEOTIDE SEQUENCE [LARGE SCALE GENOMIC DNA]</scope>
    <source>
        <strain evidence="13 14">DSM 15929</strain>
    </source>
</reference>
<evidence type="ECO:0000256" key="8">
    <source>
        <dbReference type="ARBA" id="ARBA00023163"/>
    </source>
</evidence>
<dbReference type="InterPro" id="IPR020449">
    <property type="entry name" value="Tscrpt_reg_AraC-type_HTH"/>
</dbReference>
<dbReference type="PROSITE" id="PS01124">
    <property type="entry name" value="HTH_ARAC_FAMILY_2"/>
    <property type="match status" value="1"/>
</dbReference>
<dbReference type="GO" id="GO:0005737">
    <property type="term" value="C:cytoplasm"/>
    <property type="evidence" value="ECO:0007669"/>
    <property type="project" value="UniProtKB-SubCell"/>
</dbReference>
<feature type="domain" description="HTH araC/xylS-type" evidence="11">
    <location>
        <begin position="439"/>
        <end position="538"/>
    </location>
</feature>
<comment type="function">
    <text evidence="9">May play the central regulatory role in sporulation. It may be an element of the effector pathway responsible for the activation of sporulation genes in response to nutritional stress. Spo0A may act in concert with spo0H (a sigma factor) to control the expression of some genes that are critical to the sporulation process.</text>
</comment>
<dbReference type="InterPro" id="IPR041522">
    <property type="entry name" value="CdaR_GGDEF"/>
</dbReference>
<keyword evidence="6" id="KW-0805">Transcription regulation</keyword>
<dbReference type="CDD" id="cd17536">
    <property type="entry name" value="REC_YesN-like"/>
    <property type="match status" value="1"/>
</dbReference>
<dbReference type="Pfam" id="PF17853">
    <property type="entry name" value="GGDEF_2"/>
    <property type="match status" value="1"/>
</dbReference>
<evidence type="ECO:0000256" key="3">
    <source>
        <dbReference type="ARBA" id="ARBA00022490"/>
    </source>
</evidence>
<keyword evidence="14" id="KW-1185">Reference proteome</keyword>
<keyword evidence="8" id="KW-0804">Transcription</keyword>
<dbReference type="Pfam" id="PF00072">
    <property type="entry name" value="Response_reg"/>
    <property type="match status" value="1"/>
</dbReference>
<dbReference type="EMBL" id="FRAC01000006">
    <property type="protein sequence ID" value="SHJ66173.1"/>
    <property type="molecule type" value="Genomic_DNA"/>
</dbReference>
<feature type="domain" description="Response regulatory" evidence="12">
    <location>
        <begin position="3"/>
        <end position="120"/>
    </location>
</feature>
<name>A0A1M6L4R7_9FIRM</name>
<evidence type="ECO:0000256" key="10">
    <source>
        <dbReference type="PROSITE-ProRule" id="PRU00169"/>
    </source>
</evidence>
<dbReference type="SUPFAM" id="SSF52172">
    <property type="entry name" value="CheY-like"/>
    <property type="match status" value="1"/>
</dbReference>
<proteinExistence type="predicted"/>
<evidence type="ECO:0000259" key="12">
    <source>
        <dbReference type="PROSITE" id="PS50110"/>
    </source>
</evidence>
<dbReference type="GO" id="GO:0000160">
    <property type="term" value="P:phosphorelay signal transduction system"/>
    <property type="evidence" value="ECO:0007669"/>
    <property type="project" value="UniProtKB-KW"/>
</dbReference>
<protein>
    <recommendedName>
        <fullName evidence="2">Stage 0 sporulation protein A homolog</fullName>
    </recommendedName>
</protein>
<sequence>MIKAFLVEDEKIIREGIHRMIPWSEYGYELVGEAKDGEIALPLIRKTEPDVLITDIKMPFMDGIELSKLVKRELPATKIVMISGYDDFEFAQQAISVGVERYLLKPISRNSLIEVLEDIHVKYDTENAQKNYYEKFRNEIQQYEQHSRRDFFETLISGHVNLHKVYEKAAKLQIDIVAQCYSIILFSMNSAERNQGFYDGYSEDMAELQNHLDELFYNRPDYILFRNQIFSYAVLVKGEGDKIAQQTEECVHILQRFFHEGGGHIDWFICTGKTVDRLSLLPECYQEAMHAFASRYLNKFRYGANGENYQETGKSSEGLELKNIDVSVINPEVILNFLSNALLDEVNDFTANYVKMAGEEALKSRIFRQYILLNFHFSAVSFIQKLGYSKEEYDPFIPSICSDAIVSIKEVEDIMEKILEKGIRLRDESTKSRYKRVLESAITYINKNYTDDKISLNKAAYAANVSANHFSALFSQEMNKTFIEYLTELRMNKAKQLLRCTDKRSGEIALEVGYKDSHYFSFLFKKTQGCTPSDYRNKKEGYTWDCKGAELPR</sequence>
<dbReference type="InterPro" id="IPR051552">
    <property type="entry name" value="HptR"/>
</dbReference>
<dbReference type="InterPro" id="IPR001789">
    <property type="entry name" value="Sig_transdc_resp-reg_receiver"/>
</dbReference>
<dbReference type="Proteomes" id="UP000184386">
    <property type="component" value="Unassembled WGS sequence"/>
</dbReference>
<dbReference type="PANTHER" id="PTHR42713:SF3">
    <property type="entry name" value="TRANSCRIPTIONAL REGULATORY PROTEIN HPTR"/>
    <property type="match status" value="1"/>
</dbReference>
<evidence type="ECO:0000256" key="7">
    <source>
        <dbReference type="ARBA" id="ARBA00023125"/>
    </source>
</evidence>
<dbReference type="InterPro" id="IPR011006">
    <property type="entry name" value="CheY-like_superfamily"/>
</dbReference>
<dbReference type="Gene3D" id="3.40.50.2300">
    <property type="match status" value="1"/>
</dbReference>
<dbReference type="PROSITE" id="PS50110">
    <property type="entry name" value="RESPONSE_REGULATORY"/>
    <property type="match status" value="1"/>
</dbReference>
<dbReference type="Gene3D" id="1.10.10.60">
    <property type="entry name" value="Homeodomain-like"/>
    <property type="match status" value="2"/>
</dbReference>
<dbReference type="RefSeq" id="WP_073272883.1">
    <property type="nucleotide sequence ID" value="NZ_FRAC01000006.1"/>
</dbReference>
<evidence type="ECO:0000259" key="11">
    <source>
        <dbReference type="PROSITE" id="PS01124"/>
    </source>
</evidence>
<evidence type="ECO:0000313" key="14">
    <source>
        <dbReference type="Proteomes" id="UP000184386"/>
    </source>
</evidence>
<evidence type="ECO:0000313" key="13">
    <source>
        <dbReference type="EMBL" id="SHJ66173.1"/>
    </source>
</evidence>
<feature type="modified residue" description="4-aspartylphosphate" evidence="10">
    <location>
        <position position="55"/>
    </location>
</feature>
<dbReference type="AlphaFoldDB" id="A0A1M6L4R7"/>
<keyword evidence="7" id="KW-0238">DNA-binding</keyword>
<accession>A0A1M6L4R7</accession>
<dbReference type="SMART" id="SM00342">
    <property type="entry name" value="HTH_ARAC"/>
    <property type="match status" value="1"/>
</dbReference>
<evidence type="ECO:0000256" key="4">
    <source>
        <dbReference type="ARBA" id="ARBA00022553"/>
    </source>
</evidence>